<dbReference type="OrthoDB" id="413520at2759"/>
<dbReference type="EMBL" id="JH993018">
    <property type="protein sequence ID" value="EKX42191.1"/>
    <property type="molecule type" value="Genomic_DNA"/>
</dbReference>
<dbReference type="InterPro" id="IPR029063">
    <property type="entry name" value="SAM-dependent_MTases_sf"/>
</dbReference>
<dbReference type="PaxDb" id="55529-EKX42191"/>
<evidence type="ECO:0000313" key="3">
    <source>
        <dbReference type="Proteomes" id="UP000011087"/>
    </source>
</evidence>
<gene>
    <name evidence="1" type="ORF">GUITHDRAFT_141394</name>
</gene>
<sequence length="264" mass="29560">MATCSSEKEQALVVYNPDPLLASLHETEHEFRLEWTGTGRSLPDSVKLQQGGRGTGATTWAAGYILATFIAKYHSNMEEKLPRTFVEVVKTRGQEFKFEDRTVVELGAGLGLVSIVLGMLGSRVVSTDGDETVIPFLAKNVRAYRQHMKHVVKVARLHWGSSEDVQLCMSRLPAEGVEGGTTVDIIMAADVVFGQDTRVWEALLATMLKLSHRGTIIFFGYSSRYDLDKKFVESLSEYFLTAEIPSEDWRDTYEQTSVQVMIRK</sequence>
<dbReference type="Pfam" id="PF10294">
    <property type="entry name" value="Methyltransf_16"/>
    <property type="match status" value="1"/>
</dbReference>
<dbReference type="Gene3D" id="3.40.50.150">
    <property type="entry name" value="Vaccinia Virus protein VP39"/>
    <property type="match status" value="1"/>
</dbReference>
<organism evidence="1">
    <name type="scientific">Guillardia theta (strain CCMP2712)</name>
    <name type="common">Cryptophyte</name>
    <dbReference type="NCBI Taxonomy" id="905079"/>
    <lineage>
        <taxon>Eukaryota</taxon>
        <taxon>Cryptophyceae</taxon>
        <taxon>Pyrenomonadales</taxon>
        <taxon>Geminigeraceae</taxon>
        <taxon>Guillardia</taxon>
    </lineage>
</organism>
<name>L1J0Z3_GUITC</name>
<dbReference type="Proteomes" id="UP000011087">
    <property type="component" value="Unassembled WGS sequence"/>
</dbReference>
<dbReference type="RefSeq" id="XP_005829171.1">
    <property type="nucleotide sequence ID" value="XM_005829114.1"/>
</dbReference>
<dbReference type="eggNOG" id="KOG2793">
    <property type="taxonomic scope" value="Eukaryota"/>
</dbReference>
<protein>
    <submittedName>
        <fullName evidence="1 2">Uncharacterized protein</fullName>
    </submittedName>
</protein>
<accession>L1J0Z3</accession>
<keyword evidence="3" id="KW-1185">Reference proteome</keyword>
<dbReference type="InterPro" id="IPR019410">
    <property type="entry name" value="Methyltransf_16"/>
</dbReference>
<dbReference type="EnsemblProtists" id="EKX42191">
    <property type="protein sequence ID" value="EKX42191"/>
    <property type="gene ID" value="GUITHDRAFT_141394"/>
</dbReference>
<dbReference type="SUPFAM" id="SSF53335">
    <property type="entry name" value="S-adenosyl-L-methionine-dependent methyltransferases"/>
    <property type="match status" value="1"/>
</dbReference>
<proteinExistence type="predicted"/>
<dbReference type="GeneID" id="17298880"/>
<reference evidence="1 3" key="1">
    <citation type="journal article" date="2012" name="Nature">
        <title>Algal genomes reveal evolutionary mosaicism and the fate of nucleomorphs.</title>
        <authorList>
            <consortium name="DOE Joint Genome Institute"/>
            <person name="Curtis B.A."/>
            <person name="Tanifuji G."/>
            <person name="Burki F."/>
            <person name="Gruber A."/>
            <person name="Irimia M."/>
            <person name="Maruyama S."/>
            <person name="Arias M.C."/>
            <person name="Ball S.G."/>
            <person name="Gile G.H."/>
            <person name="Hirakawa Y."/>
            <person name="Hopkins J.F."/>
            <person name="Kuo A."/>
            <person name="Rensing S.A."/>
            <person name="Schmutz J."/>
            <person name="Symeonidi A."/>
            <person name="Elias M."/>
            <person name="Eveleigh R.J."/>
            <person name="Herman E.K."/>
            <person name="Klute M.J."/>
            <person name="Nakayama T."/>
            <person name="Obornik M."/>
            <person name="Reyes-Prieto A."/>
            <person name="Armbrust E.V."/>
            <person name="Aves S.J."/>
            <person name="Beiko R.G."/>
            <person name="Coutinho P."/>
            <person name="Dacks J.B."/>
            <person name="Durnford D.G."/>
            <person name="Fast N.M."/>
            <person name="Green B.R."/>
            <person name="Grisdale C.J."/>
            <person name="Hempel F."/>
            <person name="Henrissat B."/>
            <person name="Hoppner M.P."/>
            <person name="Ishida K."/>
            <person name="Kim E."/>
            <person name="Koreny L."/>
            <person name="Kroth P.G."/>
            <person name="Liu Y."/>
            <person name="Malik S.B."/>
            <person name="Maier U.G."/>
            <person name="McRose D."/>
            <person name="Mock T."/>
            <person name="Neilson J.A."/>
            <person name="Onodera N.T."/>
            <person name="Poole A.M."/>
            <person name="Pritham E.J."/>
            <person name="Richards T.A."/>
            <person name="Rocap G."/>
            <person name="Roy S.W."/>
            <person name="Sarai C."/>
            <person name="Schaack S."/>
            <person name="Shirato S."/>
            <person name="Slamovits C.H."/>
            <person name="Spencer D.F."/>
            <person name="Suzuki S."/>
            <person name="Worden A.Z."/>
            <person name="Zauner S."/>
            <person name="Barry K."/>
            <person name="Bell C."/>
            <person name="Bharti A.K."/>
            <person name="Crow J.A."/>
            <person name="Grimwood J."/>
            <person name="Kramer R."/>
            <person name="Lindquist E."/>
            <person name="Lucas S."/>
            <person name="Salamov A."/>
            <person name="McFadden G.I."/>
            <person name="Lane C.E."/>
            <person name="Keeling P.J."/>
            <person name="Gray M.W."/>
            <person name="Grigoriev I.V."/>
            <person name="Archibald J.M."/>
        </authorList>
    </citation>
    <scope>NUCLEOTIDE SEQUENCE</scope>
    <source>
        <strain evidence="1 3">CCMP2712</strain>
    </source>
</reference>
<reference evidence="2" key="3">
    <citation type="submission" date="2015-06" db="UniProtKB">
        <authorList>
            <consortium name="EnsemblProtists"/>
        </authorList>
    </citation>
    <scope>IDENTIFICATION</scope>
</reference>
<dbReference type="AlphaFoldDB" id="L1J0Z3"/>
<dbReference type="HOGENOM" id="CLU_1055412_0_0_1"/>
<evidence type="ECO:0000313" key="1">
    <source>
        <dbReference type="EMBL" id="EKX42191.1"/>
    </source>
</evidence>
<evidence type="ECO:0000313" key="2">
    <source>
        <dbReference type="EnsemblProtists" id="EKX42191"/>
    </source>
</evidence>
<dbReference type="PANTHER" id="PTHR14614">
    <property type="entry name" value="HEPATOCELLULAR CARCINOMA-ASSOCIATED ANTIGEN"/>
    <property type="match status" value="1"/>
</dbReference>
<dbReference type="KEGG" id="gtt:GUITHDRAFT_141394"/>
<dbReference type="OMA" id="IKQNWAD"/>
<reference evidence="3" key="2">
    <citation type="submission" date="2012-11" db="EMBL/GenBank/DDBJ databases">
        <authorList>
            <person name="Kuo A."/>
            <person name="Curtis B.A."/>
            <person name="Tanifuji G."/>
            <person name="Burki F."/>
            <person name="Gruber A."/>
            <person name="Irimia M."/>
            <person name="Maruyama S."/>
            <person name="Arias M.C."/>
            <person name="Ball S.G."/>
            <person name="Gile G.H."/>
            <person name="Hirakawa Y."/>
            <person name="Hopkins J.F."/>
            <person name="Rensing S.A."/>
            <person name="Schmutz J."/>
            <person name="Symeonidi A."/>
            <person name="Elias M."/>
            <person name="Eveleigh R.J."/>
            <person name="Herman E.K."/>
            <person name="Klute M.J."/>
            <person name="Nakayama T."/>
            <person name="Obornik M."/>
            <person name="Reyes-Prieto A."/>
            <person name="Armbrust E.V."/>
            <person name="Aves S.J."/>
            <person name="Beiko R.G."/>
            <person name="Coutinho P."/>
            <person name="Dacks J.B."/>
            <person name="Durnford D.G."/>
            <person name="Fast N.M."/>
            <person name="Green B.R."/>
            <person name="Grisdale C."/>
            <person name="Hempe F."/>
            <person name="Henrissat B."/>
            <person name="Hoppner M.P."/>
            <person name="Ishida K.-I."/>
            <person name="Kim E."/>
            <person name="Koreny L."/>
            <person name="Kroth P.G."/>
            <person name="Liu Y."/>
            <person name="Malik S.-B."/>
            <person name="Maier U.G."/>
            <person name="McRose D."/>
            <person name="Mock T."/>
            <person name="Neilson J.A."/>
            <person name="Onodera N.T."/>
            <person name="Poole A.M."/>
            <person name="Pritham E.J."/>
            <person name="Richards T.A."/>
            <person name="Rocap G."/>
            <person name="Roy S.W."/>
            <person name="Sarai C."/>
            <person name="Schaack S."/>
            <person name="Shirato S."/>
            <person name="Slamovits C.H."/>
            <person name="Spencer D.F."/>
            <person name="Suzuki S."/>
            <person name="Worden A.Z."/>
            <person name="Zauner S."/>
            <person name="Barry K."/>
            <person name="Bell C."/>
            <person name="Bharti A.K."/>
            <person name="Crow J.A."/>
            <person name="Grimwood J."/>
            <person name="Kramer R."/>
            <person name="Lindquist E."/>
            <person name="Lucas S."/>
            <person name="Salamov A."/>
            <person name="McFadden G.I."/>
            <person name="Lane C.E."/>
            <person name="Keeling P.J."/>
            <person name="Gray M.W."/>
            <person name="Grigoriev I.V."/>
            <person name="Archibald J.M."/>
        </authorList>
    </citation>
    <scope>NUCLEOTIDE SEQUENCE</scope>
    <source>
        <strain evidence="3">CCMP2712</strain>
    </source>
</reference>